<evidence type="ECO:0000259" key="2">
    <source>
        <dbReference type="Pfam" id="PF14383"/>
    </source>
</evidence>
<dbReference type="EMBL" id="JAGFBR010000018">
    <property type="protein sequence ID" value="KAH0449889.1"/>
    <property type="molecule type" value="Genomic_DNA"/>
</dbReference>
<evidence type="ECO:0000313" key="3">
    <source>
        <dbReference type="EMBL" id="KAH0449889.1"/>
    </source>
</evidence>
<name>A0AAV7G1E8_DENCH</name>
<proteinExistence type="predicted"/>
<dbReference type="Pfam" id="PF14383">
    <property type="entry name" value="VARLMGL"/>
    <property type="match status" value="1"/>
</dbReference>
<protein>
    <recommendedName>
        <fullName evidence="2">DUF3741 domain-containing protein</fullName>
    </recommendedName>
</protein>
<reference evidence="3 4" key="1">
    <citation type="journal article" date="2021" name="Hortic Res">
        <title>Chromosome-scale assembly of the Dendrobium chrysotoxum genome enhances the understanding of orchid evolution.</title>
        <authorList>
            <person name="Zhang Y."/>
            <person name="Zhang G.Q."/>
            <person name="Zhang D."/>
            <person name="Liu X.D."/>
            <person name="Xu X.Y."/>
            <person name="Sun W.H."/>
            <person name="Yu X."/>
            <person name="Zhu X."/>
            <person name="Wang Z.W."/>
            <person name="Zhao X."/>
            <person name="Zhong W.Y."/>
            <person name="Chen H."/>
            <person name="Yin W.L."/>
            <person name="Huang T."/>
            <person name="Niu S.C."/>
            <person name="Liu Z.J."/>
        </authorList>
    </citation>
    <scope>NUCLEOTIDE SEQUENCE [LARGE SCALE GENOMIC DNA]</scope>
    <source>
        <strain evidence="3">Lindl</strain>
    </source>
</reference>
<accession>A0AAV7G1E8</accession>
<dbReference type="PANTHER" id="PTHR34282:SF2">
    <property type="entry name" value="DUF3741 DOMAIN-CONTAINING PROTEIN"/>
    <property type="match status" value="1"/>
</dbReference>
<evidence type="ECO:0000256" key="1">
    <source>
        <dbReference type="SAM" id="MobiDB-lite"/>
    </source>
</evidence>
<gene>
    <name evidence="3" type="ORF">IEQ34_020581</name>
</gene>
<dbReference type="PANTHER" id="PTHR34282">
    <property type="entry name" value="OS01G0228800 PROTEIN-RELATED"/>
    <property type="match status" value="1"/>
</dbReference>
<dbReference type="Proteomes" id="UP000775213">
    <property type="component" value="Unassembled WGS sequence"/>
</dbReference>
<sequence>MDFRERSDLQLLRVSKGAHELKKMIDYWSKSLNSNEQQNDIFNDLLTGTVELQESLLMLSRLQIESSKMLMKKTRQREREEFAEQNSIDLSRYNRLQERRLSADSSLTNYKQEMKQEFSDKFNKFDNEKVTSNKNSVLPKKVEFSAQAKKLKAPNLIARLMGLEDFPSDDQIEVKKKEKVLKRSQSHVVNNKSLDEIIETMRSTGFLRSEQFMSKKYRASPSKKDGIPPIVIMKSLNLPYREREEINLISETSDSFLEDKVSDIDCEFSENLEQNEVMSFEKEKMEPPQRLTTASVFKGRKMTDDLQKMEINGKKQVEKKKLKAVREPMKMTSTEKMKAEKLQATERLTSQTNRSNEQDRKNKFSVKSTSFNSISSVKEEKISAGRPIRKSNKTEDKNTKYGKLNNALTESPAISRSKSILAADSLLKQAQKDPTKPFKKDEIRKGRKVICEVMPRNYQAGRSVEMIEESIRKSYYKPPTKNAAEIRLLLKPLLLKSQSSSNHMHDLSGTNVTKPSFYRTTFSEEHEIVHDQLLLDSAKELMTGKSHEGKFSIHQLMQKRMVDRSSYRSFDYLLEEISDGIKKLESYCEFDDDACYEDTLYYMLEKDLHCNETILNVIWDEGWDDWICMEEADEVVMEVSERIFFRLLLEVAKDLI</sequence>
<comment type="caution">
    <text evidence="3">The sequence shown here is derived from an EMBL/GenBank/DDBJ whole genome shotgun (WGS) entry which is preliminary data.</text>
</comment>
<evidence type="ECO:0000313" key="4">
    <source>
        <dbReference type="Proteomes" id="UP000775213"/>
    </source>
</evidence>
<dbReference type="AlphaFoldDB" id="A0AAV7G1E8"/>
<feature type="region of interest" description="Disordered" evidence="1">
    <location>
        <begin position="330"/>
        <end position="370"/>
    </location>
</feature>
<feature type="domain" description="DUF3741" evidence="2">
    <location>
        <begin position="148"/>
        <end position="168"/>
    </location>
</feature>
<feature type="compositionally biased region" description="Basic and acidic residues" evidence="1">
    <location>
        <begin position="330"/>
        <end position="344"/>
    </location>
</feature>
<feature type="compositionally biased region" description="Polar residues" evidence="1">
    <location>
        <begin position="346"/>
        <end position="355"/>
    </location>
</feature>
<keyword evidence="4" id="KW-1185">Reference proteome</keyword>
<dbReference type="InterPro" id="IPR032795">
    <property type="entry name" value="DUF3741-assoc"/>
</dbReference>
<organism evidence="3 4">
    <name type="scientific">Dendrobium chrysotoxum</name>
    <name type="common">Orchid</name>
    <dbReference type="NCBI Taxonomy" id="161865"/>
    <lineage>
        <taxon>Eukaryota</taxon>
        <taxon>Viridiplantae</taxon>
        <taxon>Streptophyta</taxon>
        <taxon>Embryophyta</taxon>
        <taxon>Tracheophyta</taxon>
        <taxon>Spermatophyta</taxon>
        <taxon>Magnoliopsida</taxon>
        <taxon>Liliopsida</taxon>
        <taxon>Asparagales</taxon>
        <taxon>Orchidaceae</taxon>
        <taxon>Epidendroideae</taxon>
        <taxon>Malaxideae</taxon>
        <taxon>Dendrobiinae</taxon>
        <taxon>Dendrobium</taxon>
    </lineage>
</organism>